<evidence type="ECO:0000259" key="2">
    <source>
        <dbReference type="PROSITE" id="PS50181"/>
    </source>
</evidence>
<dbReference type="SUPFAM" id="SSF81383">
    <property type="entry name" value="F-box domain"/>
    <property type="match status" value="1"/>
</dbReference>
<keyword evidence="4" id="KW-1185">Reference proteome</keyword>
<organism evidence="3 4">
    <name type="scientific">Colletotrichum kahawae</name>
    <name type="common">Coffee berry disease fungus</name>
    <dbReference type="NCBI Taxonomy" id="34407"/>
    <lineage>
        <taxon>Eukaryota</taxon>
        <taxon>Fungi</taxon>
        <taxon>Dikarya</taxon>
        <taxon>Ascomycota</taxon>
        <taxon>Pezizomycotina</taxon>
        <taxon>Sordariomycetes</taxon>
        <taxon>Hypocreomycetidae</taxon>
        <taxon>Glomerellales</taxon>
        <taxon>Glomerellaceae</taxon>
        <taxon>Colletotrichum</taxon>
        <taxon>Colletotrichum gloeosporioides species complex</taxon>
    </lineage>
</organism>
<dbReference type="InterPro" id="IPR001810">
    <property type="entry name" value="F-box_dom"/>
</dbReference>
<dbReference type="CDD" id="cd09917">
    <property type="entry name" value="F-box_SF"/>
    <property type="match status" value="1"/>
</dbReference>
<name>A0AAD9YNQ9_COLKA</name>
<dbReference type="InterPro" id="IPR036047">
    <property type="entry name" value="F-box-like_dom_sf"/>
</dbReference>
<evidence type="ECO:0000256" key="1">
    <source>
        <dbReference type="SAM" id="MobiDB-lite"/>
    </source>
</evidence>
<feature type="domain" description="F-box" evidence="2">
    <location>
        <begin position="52"/>
        <end position="100"/>
    </location>
</feature>
<dbReference type="SMART" id="SM00256">
    <property type="entry name" value="FBOX"/>
    <property type="match status" value="1"/>
</dbReference>
<reference evidence="3" key="1">
    <citation type="submission" date="2023-02" db="EMBL/GenBank/DDBJ databases">
        <title>Colletotrichum kahawae CIFC_Que2 genome sequencing and assembly.</title>
        <authorList>
            <person name="Baroncelli R."/>
        </authorList>
    </citation>
    <scope>NUCLEOTIDE SEQUENCE</scope>
    <source>
        <strain evidence="3">CIFC_Que2</strain>
    </source>
</reference>
<dbReference type="EMBL" id="VYYT01000046">
    <property type="protein sequence ID" value="KAK2774371.1"/>
    <property type="molecule type" value="Genomic_DNA"/>
</dbReference>
<evidence type="ECO:0000313" key="3">
    <source>
        <dbReference type="EMBL" id="KAK2774371.1"/>
    </source>
</evidence>
<dbReference type="Proteomes" id="UP001281614">
    <property type="component" value="Unassembled WGS sequence"/>
</dbReference>
<sequence length="441" mass="50855">MTSDIDHDQEHPAPPQSTSNKLAANKDNEVSDWPEGINIDPLIAAIYRNATKSPLCGLPDHILVNVMQQLDLTTACQLRRTSRTFMRIFSSRLFYEWHDRSEGYGLLWKSPFQAEGWVEALSFAAPETTGFCRGCKTNRSPRCWSSDRARAYLYCSGCEQLHPTSIFSIAERQKGANTRVCIGREGHIRLCEHKTVTWDDFVRLSSNISLPEYRRKSVSTITCDHVSHKKRFEETKGNAPWASQVALLKRTRHLRFPNRSHPVTAAEFRRRLAELRQLSPCSWYPEEGPRRLDPMLCFDPNLCYCLHYEGIERYMIPVHDRVASKNTIFTDADGRPDSHTFSRWTTDETAYFRASFNNCGSHGNCWEFLLDRTFSASEDSGQLSPSSPQWYLALDPMSYNLKDDTEFKETTWCEDQACRNYYGLREHSSLGTICRRDKELV</sequence>
<accession>A0AAD9YNQ9</accession>
<dbReference type="AlphaFoldDB" id="A0AAD9YNQ9"/>
<feature type="region of interest" description="Disordered" evidence="1">
    <location>
        <begin position="1"/>
        <end position="24"/>
    </location>
</feature>
<feature type="compositionally biased region" description="Basic and acidic residues" evidence="1">
    <location>
        <begin position="1"/>
        <end position="11"/>
    </location>
</feature>
<gene>
    <name evidence="3" type="ORF">CKAH01_03604</name>
</gene>
<protein>
    <submittedName>
        <fullName evidence="3">F-box domain containing protein</fullName>
    </submittedName>
</protein>
<comment type="caution">
    <text evidence="3">The sequence shown here is derived from an EMBL/GenBank/DDBJ whole genome shotgun (WGS) entry which is preliminary data.</text>
</comment>
<dbReference type="Pfam" id="PF00646">
    <property type="entry name" value="F-box"/>
    <property type="match status" value="1"/>
</dbReference>
<evidence type="ECO:0000313" key="4">
    <source>
        <dbReference type="Proteomes" id="UP001281614"/>
    </source>
</evidence>
<proteinExistence type="predicted"/>
<dbReference type="PROSITE" id="PS50181">
    <property type="entry name" value="FBOX"/>
    <property type="match status" value="1"/>
</dbReference>